<reference evidence="1 3" key="1">
    <citation type="submission" date="2015-07" db="EMBL/GenBank/DDBJ databases">
        <title>Foodborne Vibrio parahaemolyticus Isolates.</title>
        <authorList>
            <person name="Ronholm J."/>
            <person name="Petronella N."/>
            <person name="Kenwell R."/>
            <person name="Banerjee S."/>
        </authorList>
    </citation>
    <scope>NUCLEOTIDE SEQUENCE [LARGE SCALE GENOMIC DNA]</scope>
    <source>
        <strain evidence="1 3">HS-06-05</strain>
    </source>
</reference>
<dbReference type="Proteomes" id="UP000037697">
    <property type="component" value="Unassembled WGS sequence"/>
</dbReference>
<accession>A0AAW3J2K0</accession>
<dbReference type="AlphaFoldDB" id="A0AAW3J2K0"/>
<name>A0AAW3J2K0_VIBPH</name>
<sequence length="83" mass="9439">MAKSKLKKVETKVSLNIKVDRKIDERLKRARSVAREQGEIFNVSAHTEAFLLKLLKDIEKELGITEKTGTNEDQLSLDVDAEK</sequence>
<evidence type="ECO:0000313" key="4">
    <source>
        <dbReference type="Proteomes" id="UP000191946"/>
    </source>
</evidence>
<protein>
    <recommendedName>
        <fullName evidence="5">Relaxosome protein TraY</fullName>
    </recommendedName>
</protein>
<dbReference type="EMBL" id="LIRS01000033">
    <property type="protein sequence ID" value="KOY40414.1"/>
    <property type="molecule type" value="Genomic_DNA"/>
</dbReference>
<dbReference type="RefSeq" id="WP_053304882.1">
    <property type="nucleotide sequence ID" value="NZ_JAZGWJ010000030.1"/>
</dbReference>
<evidence type="ECO:0000313" key="2">
    <source>
        <dbReference type="EMBL" id="OQK03970.1"/>
    </source>
</evidence>
<organism evidence="1 3">
    <name type="scientific">Vibrio parahaemolyticus</name>
    <dbReference type="NCBI Taxonomy" id="670"/>
    <lineage>
        <taxon>Bacteria</taxon>
        <taxon>Pseudomonadati</taxon>
        <taxon>Pseudomonadota</taxon>
        <taxon>Gammaproteobacteria</taxon>
        <taxon>Vibrionales</taxon>
        <taxon>Vibrionaceae</taxon>
        <taxon>Vibrio</taxon>
    </lineage>
</organism>
<comment type="caution">
    <text evidence="1">The sequence shown here is derived from an EMBL/GenBank/DDBJ whole genome shotgun (WGS) entry which is preliminary data.</text>
</comment>
<proteinExistence type="predicted"/>
<keyword evidence="4" id="KW-1185">Reference proteome</keyword>
<reference evidence="2 4" key="2">
    <citation type="submission" date="2015-08" db="EMBL/GenBank/DDBJ databases">
        <title>Draft Genome Sequences of Vibrio parahaemolyticus Strains.</title>
        <authorList>
            <person name="Gonzalez-Escalona N."/>
            <person name="DePaola A."/>
        </authorList>
    </citation>
    <scope>NUCLEOTIDE SEQUENCE [LARGE SCALE GENOMIC DNA]</scope>
    <source>
        <strain evidence="2 4">CFSAN001621</strain>
    </source>
</reference>
<evidence type="ECO:0000313" key="1">
    <source>
        <dbReference type="EMBL" id="KOY40414.1"/>
    </source>
</evidence>
<evidence type="ECO:0000313" key="3">
    <source>
        <dbReference type="Proteomes" id="UP000037697"/>
    </source>
</evidence>
<dbReference type="Proteomes" id="UP000191946">
    <property type="component" value="Unassembled WGS sequence"/>
</dbReference>
<evidence type="ECO:0008006" key="5">
    <source>
        <dbReference type="Google" id="ProtNLM"/>
    </source>
</evidence>
<gene>
    <name evidence="1" type="ORF">ACX05_05705</name>
    <name evidence="2" type="ORF">AKG60_02705</name>
</gene>
<dbReference type="EMBL" id="LHQV01000004">
    <property type="protein sequence ID" value="OQK03970.1"/>
    <property type="molecule type" value="Genomic_DNA"/>
</dbReference>